<comment type="subcellular location">
    <subcellularLocation>
        <location evidence="4 14">Cytoplasm</location>
    </subcellularLocation>
</comment>
<evidence type="ECO:0000256" key="7">
    <source>
        <dbReference type="ARBA" id="ARBA00019179"/>
    </source>
</evidence>
<feature type="domain" description="RNase H type-2" evidence="17">
    <location>
        <begin position="40"/>
        <end position="231"/>
    </location>
</feature>
<keyword evidence="11 14" id="KW-0255">Endonuclease</keyword>
<evidence type="ECO:0000313" key="19">
    <source>
        <dbReference type="Proteomes" id="UP000244928"/>
    </source>
</evidence>
<evidence type="ECO:0000256" key="5">
    <source>
        <dbReference type="ARBA" id="ARBA00007383"/>
    </source>
</evidence>
<feature type="binding site" evidence="14 15">
    <location>
        <position position="46"/>
    </location>
    <ligand>
        <name>a divalent metal cation</name>
        <dbReference type="ChEBI" id="CHEBI:60240"/>
    </ligand>
</feature>
<comment type="cofactor">
    <cofactor evidence="2">
        <name>Mg(2+)</name>
        <dbReference type="ChEBI" id="CHEBI:18420"/>
    </cofactor>
</comment>
<accession>A0A2S1R7J0</accession>
<dbReference type="NCBIfam" id="NF000595">
    <property type="entry name" value="PRK00015.1-3"/>
    <property type="match status" value="1"/>
</dbReference>
<feature type="binding site" evidence="14 15">
    <location>
        <position position="140"/>
    </location>
    <ligand>
        <name>a divalent metal cation</name>
        <dbReference type="ChEBI" id="CHEBI:60240"/>
    </ligand>
</feature>
<dbReference type="AlphaFoldDB" id="A0A2S1R7J0"/>
<dbReference type="GO" id="GO:0030145">
    <property type="term" value="F:manganese ion binding"/>
    <property type="evidence" value="ECO:0007669"/>
    <property type="project" value="UniProtKB-UniRule"/>
</dbReference>
<dbReference type="RefSeq" id="WP_108847514.1">
    <property type="nucleotide sequence ID" value="NZ_CP015449.1"/>
</dbReference>
<evidence type="ECO:0000256" key="15">
    <source>
        <dbReference type="PROSITE-ProRule" id="PRU01319"/>
    </source>
</evidence>
<evidence type="ECO:0000256" key="11">
    <source>
        <dbReference type="ARBA" id="ARBA00022759"/>
    </source>
</evidence>
<evidence type="ECO:0000256" key="16">
    <source>
        <dbReference type="RuleBase" id="RU003515"/>
    </source>
</evidence>
<keyword evidence="9 14" id="KW-0540">Nuclease</keyword>
<evidence type="ECO:0000256" key="2">
    <source>
        <dbReference type="ARBA" id="ARBA00001946"/>
    </source>
</evidence>
<dbReference type="EMBL" id="CP015449">
    <property type="protein sequence ID" value="AWH92267.1"/>
    <property type="molecule type" value="Genomic_DNA"/>
</dbReference>
<evidence type="ECO:0000256" key="13">
    <source>
        <dbReference type="ARBA" id="ARBA00023211"/>
    </source>
</evidence>
<dbReference type="Proteomes" id="UP000244928">
    <property type="component" value="Chromosome"/>
</dbReference>
<evidence type="ECO:0000256" key="12">
    <source>
        <dbReference type="ARBA" id="ARBA00022801"/>
    </source>
</evidence>
<dbReference type="NCBIfam" id="NF000598">
    <property type="entry name" value="PRK00015.2-2"/>
    <property type="match status" value="1"/>
</dbReference>
<comment type="function">
    <text evidence="3 14 16">Endonuclease that specifically degrades the RNA of RNA-DNA hybrids.</text>
</comment>
<evidence type="ECO:0000256" key="14">
    <source>
        <dbReference type="HAMAP-Rule" id="MF_00052"/>
    </source>
</evidence>
<organism evidence="18 19">
    <name type="scientific">Dietzia lutea</name>
    <dbReference type="NCBI Taxonomy" id="546160"/>
    <lineage>
        <taxon>Bacteria</taxon>
        <taxon>Bacillati</taxon>
        <taxon>Actinomycetota</taxon>
        <taxon>Actinomycetes</taxon>
        <taxon>Mycobacteriales</taxon>
        <taxon>Dietziaceae</taxon>
        <taxon>Dietzia</taxon>
    </lineage>
</organism>
<dbReference type="GO" id="GO:0003723">
    <property type="term" value="F:RNA binding"/>
    <property type="evidence" value="ECO:0007669"/>
    <property type="project" value="UniProtKB-UniRule"/>
</dbReference>
<proteinExistence type="inferred from homology"/>
<dbReference type="InterPro" id="IPR012337">
    <property type="entry name" value="RNaseH-like_sf"/>
</dbReference>
<gene>
    <name evidence="14" type="primary">rnhB</name>
    <name evidence="18" type="ORF">A6035_08910</name>
</gene>
<keyword evidence="13 14" id="KW-0464">Manganese</keyword>
<comment type="cofactor">
    <cofactor evidence="14 15">
        <name>Mn(2+)</name>
        <dbReference type="ChEBI" id="CHEBI:29035"/>
    </cofactor>
    <cofactor evidence="14 15">
        <name>Mg(2+)</name>
        <dbReference type="ChEBI" id="CHEBI:18420"/>
    </cofactor>
    <text evidence="14 15">Manganese or magnesium. Binds 1 divalent metal ion per monomer in the absence of substrate. May bind a second metal ion after substrate binding.</text>
</comment>
<dbReference type="GO" id="GO:0043137">
    <property type="term" value="P:DNA replication, removal of RNA primer"/>
    <property type="evidence" value="ECO:0007669"/>
    <property type="project" value="TreeGrafter"/>
</dbReference>
<dbReference type="InterPro" id="IPR024567">
    <property type="entry name" value="RNase_HII/HIII_dom"/>
</dbReference>
<dbReference type="EC" id="3.1.26.4" evidence="6 14"/>
<protein>
    <recommendedName>
        <fullName evidence="7 14">Ribonuclease HII</fullName>
        <shortName evidence="14">RNase HII</shortName>
        <ecNumber evidence="6 14">3.1.26.4</ecNumber>
    </recommendedName>
</protein>
<evidence type="ECO:0000256" key="9">
    <source>
        <dbReference type="ARBA" id="ARBA00022722"/>
    </source>
</evidence>
<evidence type="ECO:0000256" key="4">
    <source>
        <dbReference type="ARBA" id="ARBA00004496"/>
    </source>
</evidence>
<evidence type="ECO:0000256" key="8">
    <source>
        <dbReference type="ARBA" id="ARBA00022490"/>
    </source>
</evidence>
<dbReference type="InterPro" id="IPR036397">
    <property type="entry name" value="RNaseH_sf"/>
</dbReference>
<dbReference type="GO" id="GO:0005737">
    <property type="term" value="C:cytoplasm"/>
    <property type="evidence" value="ECO:0007669"/>
    <property type="project" value="UniProtKB-SubCell"/>
</dbReference>
<dbReference type="Gene3D" id="3.30.420.10">
    <property type="entry name" value="Ribonuclease H-like superfamily/Ribonuclease H"/>
    <property type="match status" value="1"/>
</dbReference>
<evidence type="ECO:0000256" key="10">
    <source>
        <dbReference type="ARBA" id="ARBA00022723"/>
    </source>
</evidence>
<dbReference type="FunFam" id="3.30.420.10:FF:000113">
    <property type="entry name" value="Ribonuclease HII"/>
    <property type="match status" value="1"/>
</dbReference>
<dbReference type="GO" id="GO:0006298">
    <property type="term" value="P:mismatch repair"/>
    <property type="evidence" value="ECO:0007669"/>
    <property type="project" value="TreeGrafter"/>
</dbReference>
<dbReference type="InterPro" id="IPR022898">
    <property type="entry name" value="RNase_HII"/>
</dbReference>
<name>A0A2S1R7J0_9ACTN</name>
<keyword evidence="10 14" id="KW-0479">Metal-binding</keyword>
<dbReference type="PROSITE" id="PS51975">
    <property type="entry name" value="RNASE_H_2"/>
    <property type="match status" value="1"/>
</dbReference>
<keyword evidence="12 14" id="KW-0378">Hydrolase</keyword>
<dbReference type="SUPFAM" id="SSF53098">
    <property type="entry name" value="Ribonuclease H-like"/>
    <property type="match status" value="1"/>
</dbReference>
<comment type="catalytic activity">
    <reaction evidence="1 14 15 16">
        <text>Endonucleolytic cleavage to 5'-phosphomonoester.</text>
        <dbReference type="EC" id="3.1.26.4"/>
    </reaction>
</comment>
<evidence type="ECO:0000259" key="17">
    <source>
        <dbReference type="PROSITE" id="PS51975"/>
    </source>
</evidence>
<dbReference type="PANTHER" id="PTHR10954:SF18">
    <property type="entry name" value="RIBONUCLEASE HII"/>
    <property type="match status" value="1"/>
</dbReference>
<dbReference type="Pfam" id="PF01351">
    <property type="entry name" value="RNase_HII"/>
    <property type="match status" value="1"/>
</dbReference>
<sequence length="235" mass="25210">MTRGRPERSRRHRLLPTRARVTRRDGRLALEAALSRRGLGPVAGVDEAGRGSCAGPLVVAACVLGDRLHPELADLDDSKKLTAAARDRLHDAVLRRARAVSVVVIEPDRIDARGIHRCNIEGMRRAVAALDPRPGFVLTDGFAVDGLGCQSTAVIGGDAVVASIAAASVLAKVTRDRIMVDLDSRYPGYGFAAHKGYSTTSHARAIEQLGPSDIHRMSYANVRRAAQAHSRSSTR</sequence>
<dbReference type="HAMAP" id="MF_00052_B">
    <property type="entry name" value="RNase_HII_B"/>
    <property type="match status" value="1"/>
</dbReference>
<reference evidence="18 19" key="1">
    <citation type="submission" date="2016-04" db="EMBL/GenBank/DDBJ databases">
        <title>Complete genome sequence of Dietzia lutea YIM 80766T, a strain isolated from desert soil in Egypt.</title>
        <authorList>
            <person name="Zhao J."/>
            <person name="Hu B."/>
            <person name="Geng S."/>
            <person name="Nie Y."/>
            <person name="Tang Y."/>
        </authorList>
    </citation>
    <scope>NUCLEOTIDE SEQUENCE [LARGE SCALE GENOMIC DNA]</scope>
    <source>
        <strain evidence="18 19">YIM 80766</strain>
    </source>
</reference>
<dbReference type="GO" id="GO:0032299">
    <property type="term" value="C:ribonuclease H2 complex"/>
    <property type="evidence" value="ECO:0007669"/>
    <property type="project" value="TreeGrafter"/>
</dbReference>
<feature type="binding site" evidence="14 15">
    <location>
        <position position="47"/>
    </location>
    <ligand>
        <name>a divalent metal cation</name>
        <dbReference type="ChEBI" id="CHEBI:60240"/>
    </ligand>
</feature>
<evidence type="ECO:0000313" key="18">
    <source>
        <dbReference type="EMBL" id="AWH92267.1"/>
    </source>
</evidence>
<evidence type="ECO:0000256" key="6">
    <source>
        <dbReference type="ARBA" id="ARBA00012180"/>
    </source>
</evidence>
<evidence type="ECO:0000256" key="1">
    <source>
        <dbReference type="ARBA" id="ARBA00000077"/>
    </source>
</evidence>
<keyword evidence="19" id="KW-1185">Reference proteome</keyword>
<dbReference type="GO" id="GO:0004523">
    <property type="term" value="F:RNA-DNA hybrid ribonuclease activity"/>
    <property type="evidence" value="ECO:0007669"/>
    <property type="project" value="UniProtKB-UniRule"/>
</dbReference>
<dbReference type="InterPro" id="IPR001352">
    <property type="entry name" value="RNase_HII/HIII"/>
</dbReference>
<dbReference type="CDD" id="cd07182">
    <property type="entry name" value="RNase_HII_bacteria_HII_like"/>
    <property type="match status" value="1"/>
</dbReference>
<evidence type="ECO:0000256" key="3">
    <source>
        <dbReference type="ARBA" id="ARBA00004065"/>
    </source>
</evidence>
<dbReference type="PANTHER" id="PTHR10954">
    <property type="entry name" value="RIBONUCLEASE H2 SUBUNIT A"/>
    <property type="match status" value="1"/>
</dbReference>
<keyword evidence="8 14" id="KW-0963">Cytoplasm</keyword>
<dbReference type="OrthoDB" id="9803420at2"/>
<comment type="similarity">
    <text evidence="5 14 16">Belongs to the RNase HII family.</text>
</comment>
<dbReference type="KEGG" id="dlu:A6035_08910"/>